<dbReference type="Pfam" id="PF02431">
    <property type="entry name" value="Chalcone"/>
    <property type="match status" value="1"/>
</dbReference>
<evidence type="ECO:0000259" key="8">
    <source>
        <dbReference type="Pfam" id="PF02431"/>
    </source>
</evidence>
<dbReference type="HOGENOM" id="CLU_074682_0_0_1"/>
<dbReference type="EMBL" id="CM001888">
    <property type="protein sequence ID" value="EOY18399.1"/>
    <property type="molecule type" value="Genomic_DNA"/>
</dbReference>
<protein>
    <recommendedName>
        <fullName evidence="7">Chalcone-flavonone isomerase family protein</fullName>
    </recommendedName>
</protein>
<evidence type="ECO:0000256" key="7">
    <source>
        <dbReference type="RuleBase" id="RU361158"/>
    </source>
</evidence>
<name>A0A061FUC4_THECC</name>
<reference evidence="9 10" key="1">
    <citation type="journal article" date="2013" name="Genome Biol.">
        <title>The genome sequence of the most widely cultivated cacao type and its use to identify candidate genes regulating pod color.</title>
        <authorList>
            <person name="Motamayor J.C."/>
            <person name="Mockaitis K."/>
            <person name="Schmutz J."/>
            <person name="Haiminen N."/>
            <person name="Iii D.L."/>
            <person name="Cornejo O."/>
            <person name="Findley S.D."/>
            <person name="Zheng P."/>
            <person name="Utro F."/>
            <person name="Royaert S."/>
            <person name="Saski C."/>
            <person name="Jenkins J."/>
            <person name="Podicheti R."/>
            <person name="Zhao M."/>
            <person name="Scheffler B.E."/>
            <person name="Stack J.C."/>
            <person name="Feltus F.A."/>
            <person name="Mustiga G.M."/>
            <person name="Amores F."/>
            <person name="Phillips W."/>
            <person name="Marelli J.P."/>
            <person name="May G.D."/>
            <person name="Shapiro H."/>
            <person name="Ma J."/>
            <person name="Bustamante C.D."/>
            <person name="Schnell R.J."/>
            <person name="Main D."/>
            <person name="Gilbert D."/>
            <person name="Parida L."/>
            <person name="Kuhn D.N."/>
        </authorList>
    </citation>
    <scope>NUCLEOTIDE SEQUENCE [LARGE SCALE GENOMIC DNA]</scope>
    <source>
        <strain evidence="10">cv. Matina 1-6</strain>
    </source>
</reference>
<dbReference type="Gene3D" id="3.50.70.10">
    <property type="match status" value="1"/>
</dbReference>
<dbReference type="PANTHER" id="PTHR28039:SF8">
    <property type="entry name" value="CHALCONE--FLAVANONE ISOMERASE 1-RELATED"/>
    <property type="match status" value="1"/>
</dbReference>
<keyword evidence="10" id="KW-1185">Reference proteome</keyword>
<evidence type="ECO:0000256" key="6">
    <source>
        <dbReference type="ARBA" id="ARBA00034056"/>
    </source>
</evidence>
<dbReference type="Gene3D" id="1.10.890.20">
    <property type="match status" value="1"/>
</dbReference>
<dbReference type="OMA" id="WGCKTTE"/>
<dbReference type="InterPro" id="IPR016089">
    <property type="entry name" value="Chalcone_isomerase_bundle_sf"/>
</dbReference>
<dbReference type="GO" id="GO:0009813">
    <property type="term" value="P:flavonoid biosynthetic process"/>
    <property type="evidence" value="ECO:0007669"/>
    <property type="project" value="UniProtKB-UniPathway"/>
</dbReference>
<dbReference type="PANTHER" id="PTHR28039">
    <property type="entry name" value="CHALCONE--FLAVONONE ISOMERASE 1-RELATED"/>
    <property type="match status" value="1"/>
</dbReference>
<evidence type="ECO:0000256" key="1">
    <source>
        <dbReference type="ARBA" id="ARBA00004966"/>
    </source>
</evidence>
<keyword evidence="3 9" id="KW-0413">Isomerase</keyword>
<dbReference type="Proteomes" id="UP000026915">
    <property type="component" value="Chromosome 10"/>
</dbReference>
<accession>A0A061FUC4</accession>
<organism evidence="9 10">
    <name type="scientific">Theobroma cacao</name>
    <name type="common">Cacao</name>
    <name type="synonym">Cocoa</name>
    <dbReference type="NCBI Taxonomy" id="3641"/>
    <lineage>
        <taxon>Eukaryota</taxon>
        <taxon>Viridiplantae</taxon>
        <taxon>Streptophyta</taxon>
        <taxon>Embryophyta</taxon>
        <taxon>Tracheophyta</taxon>
        <taxon>Spermatophyta</taxon>
        <taxon>Magnoliopsida</taxon>
        <taxon>eudicotyledons</taxon>
        <taxon>Gunneridae</taxon>
        <taxon>Pentapetalae</taxon>
        <taxon>rosids</taxon>
        <taxon>malvids</taxon>
        <taxon>Malvales</taxon>
        <taxon>Malvaceae</taxon>
        <taxon>Byttnerioideae</taxon>
        <taxon>Theobroma</taxon>
    </lineage>
</organism>
<dbReference type="FunCoup" id="A0A061FUC4">
    <property type="interactions" value="665"/>
</dbReference>
<comment type="similarity">
    <text evidence="2 7">Belongs to the chalcone isomerase family.</text>
</comment>
<sequence length="305" mass="33382">MKNKQRFNLQNVHSQVTCPYLPLPLSTNPLPTSLFPNNYTATTFPPLHYKTHRFIPISSPEKKKKEKGLFNCRNMSTSPCVAGIQVENVTFPPNVKPPGSTKTLFLGGAGERGLEIQGKFVKFTAIGVYLEDIAVESLAVKWKGKSAEVLTESVEFFRDIVTGAFEKFIRVTTILPLTGQQYSEKVSENCVAIWKSLGLYTDAEAKAIEKFLEVFKDENFPPGSSILFTLSAHGSLTISFSKDSSVPEVGTAVIENKLLANAVLESIVGKDGVSPVARKSMASRLSALFDDTVEKAAQNGKPECQ</sequence>
<feature type="domain" description="Chalcone isomerase" evidence="8">
    <location>
        <begin position="86"/>
        <end position="288"/>
    </location>
</feature>
<dbReference type="AlphaFoldDB" id="A0A061FUC4"/>
<dbReference type="InterPro" id="IPR036298">
    <property type="entry name" value="Chalcone_isomerase_sf"/>
</dbReference>
<dbReference type="GO" id="GO:0045430">
    <property type="term" value="F:chalcone isomerase activity"/>
    <property type="evidence" value="ECO:0007669"/>
    <property type="project" value="UniProtKB-EC"/>
</dbReference>
<evidence type="ECO:0000256" key="2">
    <source>
        <dbReference type="ARBA" id="ARBA00007166"/>
    </source>
</evidence>
<dbReference type="InterPro" id="IPR016087">
    <property type="entry name" value="Chalcone_isomerase"/>
</dbReference>
<dbReference type="InterPro" id="IPR044164">
    <property type="entry name" value="CFI"/>
</dbReference>
<evidence type="ECO:0000313" key="10">
    <source>
        <dbReference type="Proteomes" id="UP000026915"/>
    </source>
</evidence>
<comment type="function">
    <text evidence="5">Catalyzes the intramolecular cyclization of bicyclic chalcones into tricyclic (S)-flavanones. Responsible for the isomerization of 4,2',4',6'-tetrahydroxychalcone (also termed chalcone) into naringenin.</text>
</comment>
<dbReference type="InterPro" id="IPR016088">
    <property type="entry name" value="Chalcone_isomerase_3-sand"/>
</dbReference>
<dbReference type="eggNOG" id="ENOG502QR5P">
    <property type="taxonomic scope" value="Eukaryota"/>
</dbReference>
<evidence type="ECO:0000256" key="4">
    <source>
        <dbReference type="ARBA" id="ARBA00023241"/>
    </source>
</evidence>
<dbReference type="UniPathway" id="UPA00154"/>
<evidence type="ECO:0000313" key="9">
    <source>
        <dbReference type="EMBL" id="EOY18399.1"/>
    </source>
</evidence>
<dbReference type="Gramene" id="EOY18399">
    <property type="protein sequence ID" value="EOY18399"/>
    <property type="gene ID" value="TCM_042994"/>
</dbReference>
<gene>
    <name evidence="9" type="ORF">TCM_042994</name>
</gene>
<proteinExistence type="inferred from homology"/>
<evidence type="ECO:0000256" key="5">
    <source>
        <dbReference type="ARBA" id="ARBA00025429"/>
    </source>
</evidence>
<dbReference type="STRING" id="3641.A0A061FUC4"/>
<comment type="pathway">
    <text evidence="1">Secondary metabolite biosynthesis; flavonoid biosynthesis.</text>
</comment>
<keyword evidence="4" id="KW-0284">Flavonoid biosynthesis</keyword>
<evidence type="ECO:0000256" key="3">
    <source>
        <dbReference type="ARBA" id="ARBA00023235"/>
    </source>
</evidence>
<comment type="catalytic activity">
    <reaction evidence="6">
        <text>a chalcone = a flavanone.</text>
        <dbReference type="EC" id="5.5.1.6"/>
    </reaction>
</comment>
<dbReference type="InParanoid" id="A0A061FUC4"/>
<dbReference type="SUPFAM" id="SSF54626">
    <property type="entry name" value="Chalcone isomerase"/>
    <property type="match status" value="1"/>
</dbReference>